<keyword evidence="3" id="KW-1185">Reference proteome</keyword>
<dbReference type="STRING" id="1433126.BN938_0688"/>
<organism evidence="2 3">
    <name type="scientific">Mucinivorans hirudinis</name>
    <dbReference type="NCBI Taxonomy" id="1433126"/>
    <lineage>
        <taxon>Bacteria</taxon>
        <taxon>Pseudomonadati</taxon>
        <taxon>Bacteroidota</taxon>
        <taxon>Bacteroidia</taxon>
        <taxon>Bacteroidales</taxon>
        <taxon>Rikenellaceae</taxon>
        <taxon>Mucinivorans</taxon>
    </lineage>
</organism>
<protein>
    <submittedName>
        <fullName evidence="2">Putative DNA-binding protein in cluster with Type I restriction-modification system</fullName>
    </submittedName>
</protein>
<dbReference type="InterPro" id="IPR003497">
    <property type="entry name" value="BRO_N_domain"/>
</dbReference>
<dbReference type="EMBL" id="HG934468">
    <property type="protein sequence ID" value="CDN30793.1"/>
    <property type="molecule type" value="Genomic_DNA"/>
</dbReference>
<proteinExistence type="predicted"/>
<dbReference type="PROSITE" id="PS51750">
    <property type="entry name" value="BRO_N"/>
    <property type="match status" value="1"/>
</dbReference>
<dbReference type="PANTHER" id="PTHR35810:SF1">
    <property type="entry name" value="CYTOPLASMIC PROTEIN"/>
    <property type="match status" value="1"/>
</dbReference>
<dbReference type="KEGG" id="rbc:BN938_0688"/>
<dbReference type="HOGENOM" id="CLU_048266_3_1_10"/>
<dbReference type="Proteomes" id="UP000027616">
    <property type="component" value="Chromosome I"/>
</dbReference>
<keyword evidence="2" id="KW-0238">DNA-binding</keyword>
<dbReference type="AlphaFoldDB" id="A0A060RAH5"/>
<name>A0A060RAH5_9BACT</name>
<dbReference type="eggNOG" id="COG3943">
    <property type="taxonomic scope" value="Bacteria"/>
</dbReference>
<gene>
    <name evidence="2" type="ORF">BN938_0688</name>
</gene>
<dbReference type="OrthoDB" id="1036309at2"/>
<dbReference type="GO" id="GO:0003677">
    <property type="term" value="F:DNA binding"/>
    <property type="evidence" value="ECO:0007669"/>
    <property type="project" value="UniProtKB-KW"/>
</dbReference>
<sequence length="125" mass="14612">MERGKMNIDHNLLTGTISVEIELVDGTVWLTKHEIARMFDVLVPMVTANLKVIFNTKELFEHEVTHYHNEVMFYNLDVIISLAFRMKGGFCRPFREWIREQAKCPIIQSRQQPIIIQLGKSLILN</sequence>
<feature type="domain" description="Bro-N" evidence="1">
    <location>
        <begin position="5"/>
        <end position="111"/>
    </location>
</feature>
<evidence type="ECO:0000259" key="1">
    <source>
        <dbReference type="PROSITE" id="PS51750"/>
    </source>
</evidence>
<evidence type="ECO:0000313" key="2">
    <source>
        <dbReference type="EMBL" id="CDN30793.1"/>
    </source>
</evidence>
<reference evidence="2 3" key="1">
    <citation type="journal article" date="2015" name="Genome Announc.">
        <title>Complete Genome Sequence of the Novel Leech Symbiont Mucinivorans hirudinis M3T.</title>
        <authorList>
            <person name="Nelson M.C."/>
            <person name="Bomar L."/>
            <person name="Graf J."/>
        </authorList>
    </citation>
    <scope>NUCLEOTIDE SEQUENCE [LARGE SCALE GENOMIC DNA]</scope>
    <source>
        <strain evidence="3">M3</strain>
    </source>
</reference>
<accession>A0A060RAH5</accession>
<dbReference type="PANTHER" id="PTHR35810">
    <property type="entry name" value="CYTOPLASMIC PROTEIN-RELATED"/>
    <property type="match status" value="1"/>
</dbReference>
<evidence type="ECO:0000313" key="3">
    <source>
        <dbReference type="Proteomes" id="UP000027616"/>
    </source>
</evidence>